<name>A0A5P8WKF1_9NOSO</name>
<keyword evidence="2" id="KW-1185">Reference proteome</keyword>
<protein>
    <submittedName>
        <fullName evidence="1">Uncharacterized protein</fullName>
    </submittedName>
</protein>
<evidence type="ECO:0000313" key="1">
    <source>
        <dbReference type="EMBL" id="QFS52932.1"/>
    </source>
</evidence>
<dbReference type="KEGG" id="nsh:GXM_10196"/>
<proteinExistence type="predicted"/>
<sequence length="44" mass="4699">MEAIADEVSVFFAIARMGVAGTPSLCQVLESGIRCTSCLKFSCR</sequence>
<accession>A0A5P8WKF1</accession>
<reference evidence="1 2" key="1">
    <citation type="submission" date="2019-10" db="EMBL/GenBank/DDBJ databases">
        <title>Genomic and transcriptomic insights into the perfect genentic adaptation of a filamentous nitrogen-fixing cyanobacterium to rice fields.</title>
        <authorList>
            <person name="Chen Z."/>
        </authorList>
    </citation>
    <scope>NUCLEOTIDE SEQUENCE [LARGE SCALE GENOMIC DNA]</scope>
    <source>
        <strain evidence="1">CCNUC1</strain>
    </source>
</reference>
<gene>
    <name evidence="1" type="ORF">GXM_10196</name>
</gene>
<dbReference type="AlphaFoldDB" id="A0A5P8WKF1"/>
<dbReference type="Proteomes" id="UP000326678">
    <property type="component" value="Chromosome pGXM06"/>
</dbReference>
<evidence type="ECO:0000313" key="2">
    <source>
        <dbReference type="Proteomes" id="UP000326678"/>
    </source>
</evidence>
<organism evidence="1 2">
    <name type="scientific">Nostoc sphaeroides CCNUC1</name>
    <dbReference type="NCBI Taxonomy" id="2653204"/>
    <lineage>
        <taxon>Bacteria</taxon>
        <taxon>Bacillati</taxon>
        <taxon>Cyanobacteriota</taxon>
        <taxon>Cyanophyceae</taxon>
        <taxon>Nostocales</taxon>
        <taxon>Nostocaceae</taxon>
        <taxon>Nostoc</taxon>
    </lineage>
</organism>
<dbReference type="EMBL" id="CP045233">
    <property type="protein sequence ID" value="QFS52932.1"/>
    <property type="molecule type" value="Genomic_DNA"/>
</dbReference>